<reference evidence="4 5" key="1">
    <citation type="submission" date="2016-02" db="EMBL/GenBank/DDBJ databases">
        <authorList>
            <person name="Teng J.L."/>
            <person name="Tang Y."/>
            <person name="Huang Y."/>
            <person name="Guo F."/>
            <person name="Wei W."/>
            <person name="Chen J.H."/>
            <person name="Wong S.Y."/>
            <person name="Lau S.K."/>
            <person name="Woo P.C."/>
        </authorList>
    </citation>
    <scope>NUCLEOTIDE SEQUENCE [LARGE SCALE GENOMIC DNA]</scope>
    <source>
        <strain evidence="4 5">JCM 13375</strain>
    </source>
</reference>
<dbReference type="PROSITE" id="PS50977">
    <property type="entry name" value="HTH_TETR_2"/>
    <property type="match status" value="1"/>
</dbReference>
<dbReference type="Pfam" id="PF00440">
    <property type="entry name" value="TetR_N"/>
    <property type="match status" value="1"/>
</dbReference>
<dbReference type="SUPFAM" id="SSF46689">
    <property type="entry name" value="Homeodomain-like"/>
    <property type="match status" value="1"/>
</dbReference>
<dbReference type="InterPro" id="IPR001647">
    <property type="entry name" value="HTH_TetR"/>
</dbReference>
<proteinExistence type="predicted"/>
<dbReference type="PANTHER" id="PTHR30055">
    <property type="entry name" value="HTH-TYPE TRANSCRIPTIONAL REGULATOR RUTR"/>
    <property type="match status" value="1"/>
</dbReference>
<evidence type="ECO:0000313" key="4">
    <source>
        <dbReference type="EMBL" id="KXP00654.1"/>
    </source>
</evidence>
<feature type="DNA-binding region" description="H-T-H motif" evidence="2">
    <location>
        <begin position="25"/>
        <end position="44"/>
    </location>
</feature>
<keyword evidence="1 2" id="KW-0238">DNA-binding</keyword>
<dbReference type="InterPro" id="IPR050109">
    <property type="entry name" value="HTH-type_TetR-like_transc_reg"/>
</dbReference>
<comment type="caution">
    <text evidence="4">The sequence shown here is derived from an EMBL/GenBank/DDBJ whole genome shotgun (WGS) entry which is preliminary data.</text>
</comment>
<dbReference type="PANTHER" id="PTHR30055:SF226">
    <property type="entry name" value="HTH-TYPE TRANSCRIPTIONAL REGULATOR PKSA"/>
    <property type="match status" value="1"/>
</dbReference>
<evidence type="ECO:0000256" key="2">
    <source>
        <dbReference type="PROSITE-ProRule" id="PRU00335"/>
    </source>
</evidence>
<dbReference type="SUPFAM" id="SSF48498">
    <property type="entry name" value="Tetracyclin repressor-like, C-terminal domain"/>
    <property type="match status" value="1"/>
</dbReference>
<organism evidence="4 5">
    <name type="scientific">Tsukamurella pseudospumae</name>
    <dbReference type="NCBI Taxonomy" id="239498"/>
    <lineage>
        <taxon>Bacteria</taxon>
        <taxon>Bacillati</taxon>
        <taxon>Actinomycetota</taxon>
        <taxon>Actinomycetes</taxon>
        <taxon>Mycobacteriales</taxon>
        <taxon>Tsukamurellaceae</taxon>
        <taxon>Tsukamurella</taxon>
    </lineage>
</organism>
<dbReference type="Gene3D" id="1.10.357.10">
    <property type="entry name" value="Tetracycline Repressor, domain 2"/>
    <property type="match status" value="1"/>
</dbReference>
<dbReference type="InterPro" id="IPR036271">
    <property type="entry name" value="Tet_transcr_reg_TetR-rel_C_sf"/>
</dbReference>
<dbReference type="EMBL" id="LSRE01000005">
    <property type="protein sequence ID" value="KXP00654.1"/>
    <property type="molecule type" value="Genomic_DNA"/>
</dbReference>
<evidence type="ECO:0000313" key="5">
    <source>
        <dbReference type="Proteomes" id="UP000070409"/>
    </source>
</evidence>
<protein>
    <recommendedName>
        <fullName evidence="3">HTH tetR-type domain-containing protein</fullName>
    </recommendedName>
</protein>
<gene>
    <name evidence="4" type="ORF">AXK61_14600</name>
</gene>
<sequence length="194" mass="20908">MHDRRTRILDAAVEVFGTVGYRSATVDAVCAAASLSKRYFYESFVDREMLLLACYERCAGEIHDAMVRAASGADESIDARLRAALVGYFGAIADDPRRARITLLEILGVGPAIDAAYSEQTDVFAASVEALAWTSFAQSSLSAATLRLLAAGIVGAVTTIARQWLLTDRAGDQRDLVESSFVLVSAVLERLPRS</sequence>
<evidence type="ECO:0000256" key="1">
    <source>
        <dbReference type="ARBA" id="ARBA00023125"/>
    </source>
</evidence>
<accession>A0A137ZR53</accession>
<feature type="domain" description="HTH tetR-type" evidence="3">
    <location>
        <begin position="2"/>
        <end position="62"/>
    </location>
</feature>
<keyword evidence="5" id="KW-1185">Reference proteome</keyword>
<evidence type="ECO:0000259" key="3">
    <source>
        <dbReference type="PROSITE" id="PS50977"/>
    </source>
</evidence>
<dbReference type="Proteomes" id="UP000070409">
    <property type="component" value="Unassembled WGS sequence"/>
</dbReference>
<name>A0A137ZR53_9ACTN</name>
<dbReference type="InterPro" id="IPR009057">
    <property type="entry name" value="Homeodomain-like_sf"/>
</dbReference>